<feature type="domain" description="C-type lectin" evidence="7">
    <location>
        <begin position="4"/>
        <end position="102"/>
    </location>
</feature>
<dbReference type="PROSITE" id="PS50041">
    <property type="entry name" value="C_TYPE_LECTIN_2"/>
    <property type="match status" value="1"/>
</dbReference>
<dbReference type="PROSITE" id="PS00615">
    <property type="entry name" value="C_TYPE_LECTIN_1"/>
    <property type="match status" value="1"/>
</dbReference>
<evidence type="ECO:0000256" key="3">
    <source>
        <dbReference type="ARBA" id="ARBA00022729"/>
    </source>
</evidence>
<dbReference type="OrthoDB" id="6340082at2759"/>
<dbReference type="InterPro" id="IPR001304">
    <property type="entry name" value="C-type_lectin-like"/>
</dbReference>
<dbReference type="GO" id="GO:0030246">
    <property type="term" value="F:carbohydrate binding"/>
    <property type="evidence" value="ECO:0007669"/>
    <property type="project" value="UniProtKB-KW"/>
</dbReference>
<feature type="non-terminal residue" evidence="8">
    <location>
        <position position="179"/>
    </location>
</feature>
<dbReference type="Pfam" id="PF00059">
    <property type="entry name" value="Lectin_C"/>
    <property type="match status" value="1"/>
</dbReference>
<dbReference type="InterPro" id="IPR016186">
    <property type="entry name" value="C-type_lectin-like/link_sf"/>
</dbReference>
<dbReference type="PANTHER" id="PTHR22799:SF1">
    <property type="entry name" value="C-TYPE LECTIN DOMAIN FAMILY 11 MEMBER A"/>
    <property type="match status" value="1"/>
</dbReference>
<dbReference type="InterPro" id="IPR018378">
    <property type="entry name" value="C-type_lectin_CS"/>
</dbReference>
<protein>
    <recommendedName>
        <fullName evidence="7">C-type lectin domain-containing protein</fullName>
    </recommendedName>
</protein>
<dbReference type="EMBL" id="OC960663">
    <property type="protein sequence ID" value="CAD7665409.1"/>
    <property type="molecule type" value="Genomic_DNA"/>
</dbReference>
<evidence type="ECO:0000256" key="2">
    <source>
        <dbReference type="ARBA" id="ARBA00022525"/>
    </source>
</evidence>
<dbReference type="GO" id="GO:0005615">
    <property type="term" value="C:extracellular space"/>
    <property type="evidence" value="ECO:0007669"/>
    <property type="project" value="TreeGrafter"/>
</dbReference>
<dbReference type="InterPro" id="IPR051663">
    <property type="entry name" value="CLec_Tetranectin-domain"/>
</dbReference>
<feature type="region of interest" description="Disordered" evidence="6">
    <location>
        <begin position="136"/>
        <end position="179"/>
    </location>
</feature>
<dbReference type="Proteomes" id="UP000728032">
    <property type="component" value="Unassembled WGS sequence"/>
</dbReference>
<organism evidence="8">
    <name type="scientific">Oppiella nova</name>
    <dbReference type="NCBI Taxonomy" id="334625"/>
    <lineage>
        <taxon>Eukaryota</taxon>
        <taxon>Metazoa</taxon>
        <taxon>Ecdysozoa</taxon>
        <taxon>Arthropoda</taxon>
        <taxon>Chelicerata</taxon>
        <taxon>Arachnida</taxon>
        <taxon>Acari</taxon>
        <taxon>Acariformes</taxon>
        <taxon>Sarcoptiformes</taxon>
        <taxon>Oribatida</taxon>
        <taxon>Brachypylina</taxon>
        <taxon>Oppioidea</taxon>
        <taxon>Oppiidae</taxon>
        <taxon>Oppiella</taxon>
    </lineage>
</organism>
<proteinExistence type="predicted"/>
<keyword evidence="9" id="KW-1185">Reference proteome</keyword>
<dbReference type="InterPro" id="IPR016187">
    <property type="entry name" value="CTDL_fold"/>
</dbReference>
<keyword evidence="4" id="KW-0430">Lectin</keyword>
<evidence type="ECO:0000256" key="5">
    <source>
        <dbReference type="ARBA" id="ARBA00023157"/>
    </source>
</evidence>
<evidence type="ECO:0000313" key="9">
    <source>
        <dbReference type="Proteomes" id="UP000728032"/>
    </source>
</evidence>
<keyword evidence="5" id="KW-1015">Disulfide bond</keyword>
<name>A0A7R9MRY3_9ACAR</name>
<dbReference type="EMBL" id="CAJPVJ010045838">
    <property type="protein sequence ID" value="CAG2182545.1"/>
    <property type="molecule type" value="Genomic_DNA"/>
</dbReference>
<dbReference type="PANTHER" id="PTHR22799">
    <property type="entry name" value="TETRANECTIN-RELATED"/>
    <property type="match status" value="1"/>
</dbReference>
<evidence type="ECO:0000259" key="7">
    <source>
        <dbReference type="PROSITE" id="PS50041"/>
    </source>
</evidence>
<dbReference type="AlphaFoldDB" id="A0A7R9MRY3"/>
<evidence type="ECO:0000256" key="6">
    <source>
        <dbReference type="SAM" id="MobiDB-lite"/>
    </source>
</evidence>
<dbReference type="Gene3D" id="3.10.100.10">
    <property type="entry name" value="Mannose-Binding Protein A, subunit A"/>
    <property type="match status" value="1"/>
</dbReference>
<accession>A0A7R9MRY3</accession>
<evidence type="ECO:0000256" key="4">
    <source>
        <dbReference type="ARBA" id="ARBA00022734"/>
    </source>
</evidence>
<dbReference type="SUPFAM" id="SSF56436">
    <property type="entry name" value="C-type lectin-like"/>
    <property type="match status" value="1"/>
</dbReference>
<feature type="compositionally biased region" description="Polar residues" evidence="6">
    <location>
        <begin position="136"/>
        <end position="155"/>
    </location>
</feature>
<evidence type="ECO:0000256" key="1">
    <source>
        <dbReference type="ARBA" id="ARBA00004613"/>
    </source>
</evidence>
<dbReference type="GO" id="GO:0008083">
    <property type="term" value="F:growth factor activity"/>
    <property type="evidence" value="ECO:0007669"/>
    <property type="project" value="TreeGrafter"/>
</dbReference>
<comment type="subcellular location">
    <subcellularLocation>
        <location evidence="1">Secreted</location>
    </subcellularLocation>
</comment>
<gene>
    <name evidence="8" type="ORF">ONB1V03_LOCUS21966</name>
</gene>
<keyword evidence="3" id="KW-0732">Signal</keyword>
<keyword evidence="2" id="KW-0964">Secreted</keyword>
<evidence type="ECO:0000313" key="8">
    <source>
        <dbReference type="EMBL" id="CAD7665409.1"/>
    </source>
</evidence>
<sequence length="179" mass="20737">MVFNALADTNGNSHIQNDFNDDIYNHNKPQLWIGPKRVPFGGLKDFQYRSGCGIKDYNRWHKGQPNDHDNNEDCVYMVIDDYKFLGQWDDYPCDTEMYYICQFVLDLRPPCNQTNYNLFGYNETIGERYRPLSTNTVPPKNTSINKGNPPINTNLLGRHPTNSPQSNSLPNNVLLNPFR</sequence>
<feature type="compositionally biased region" description="Low complexity" evidence="6">
    <location>
        <begin position="162"/>
        <end position="179"/>
    </location>
</feature>
<reference evidence="8" key="1">
    <citation type="submission" date="2020-11" db="EMBL/GenBank/DDBJ databases">
        <authorList>
            <person name="Tran Van P."/>
        </authorList>
    </citation>
    <scope>NUCLEOTIDE SEQUENCE</scope>
</reference>